<dbReference type="FunFam" id="2.30.30.1020:FF:000005">
    <property type="entry name" value="Regena, isoform C"/>
    <property type="match status" value="1"/>
</dbReference>
<feature type="domain" description="NOT2/NOT3/NOT5 C-terminal" evidence="5">
    <location>
        <begin position="254"/>
        <end position="367"/>
    </location>
</feature>
<evidence type="ECO:0000313" key="6">
    <source>
        <dbReference type="EMBL" id="KAK6637007.1"/>
    </source>
</evidence>
<dbReference type="Proteomes" id="UP001359485">
    <property type="component" value="Unassembled WGS sequence"/>
</dbReference>
<evidence type="ECO:0000256" key="1">
    <source>
        <dbReference type="ARBA" id="ARBA00007682"/>
    </source>
</evidence>
<protein>
    <recommendedName>
        <fullName evidence="5">NOT2/NOT3/NOT5 C-terminal domain-containing protein</fullName>
    </recommendedName>
</protein>
<evidence type="ECO:0000313" key="8">
    <source>
        <dbReference type="Proteomes" id="UP001359485"/>
    </source>
</evidence>
<evidence type="ECO:0000256" key="4">
    <source>
        <dbReference type="SAM" id="MobiDB-lite"/>
    </source>
</evidence>
<dbReference type="InterPro" id="IPR040168">
    <property type="entry name" value="Not2/3/5"/>
</dbReference>
<comment type="caution">
    <text evidence="6">The sequence shown here is derived from an EMBL/GenBank/DDBJ whole genome shotgun (WGS) entry which is preliminary data.</text>
</comment>
<dbReference type="AlphaFoldDB" id="A0AAN8PL69"/>
<name>A0AAN8PL69_POLSC</name>
<dbReference type="GO" id="GO:2000036">
    <property type="term" value="P:regulation of stem cell population maintenance"/>
    <property type="evidence" value="ECO:0007669"/>
    <property type="project" value="UniProtKB-ARBA"/>
</dbReference>
<dbReference type="InterPro" id="IPR038635">
    <property type="entry name" value="CCR4-NOT_su2/3/5_C_sf"/>
</dbReference>
<feature type="compositionally biased region" description="Polar residues" evidence="4">
    <location>
        <begin position="147"/>
        <end position="169"/>
    </location>
</feature>
<evidence type="ECO:0000313" key="9">
    <source>
        <dbReference type="Proteomes" id="UP001372834"/>
    </source>
</evidence>
<dbReference type="Pfam" id="PF04153">
    <property type="entry name" value="NOT2_3_5_C"/>
    <property type="match status" value="1"/>
</dbReference>
<reference evidence="6 9" key="1">
    <citation type="submission" date="2023-10" db="EMBL/GenBank/DDBJ databases">
        <title>Genomes of two closely related lineages of the louse Polyplax serrata with different host specificities.</title>
        <authorList>
            <person name="Martinu J."/>
            <person name="Tarabai H."/>
            <person name="Stefka J."/>
            <person name="Hypsa V."/>
        </authorList>
    </citation>
    <scope>NUCLEOTIDE SEQUENCE [LARGE SCALE GENOMIC DNA]</scope>
    <source>
        <strain evidence="7">98ZLc_SE</strain>
        <strain evidence="6">HR10_N</strain>
    </source>
</reference>
<feature type="compositionally biased region" description="Polar residues" evidence="4">
    <location>
        <begin position="25"/>
        <end position="34"/>
    </location>
</feature>
<dbReference type="PANTHER" id="PTHR23326">
    <property type="entry name" value="CCR4 NOT-RELATED"/>
    <property type="match status" value="1"/>
</dbReference>
<evidence type="ECO:0000313" key="7">
    <source>
        <dbReference type="EMBL" id="KAK6641126.1"/>
    </source>
</evidence>
<feature type="compositionally biased region" description="Polar residues" evidence="4">
    <location>
        <begin position="127"/>
        <end position="139"/>
    </location>
</feature>
<organism evidence="6 9">
    <name type="scientific">Polyplax serrata</name>
    <name type="common">Common mouse louse</name>
    <dbReference type="NCBI Taxonomy" id="468196"/>
    <lineage>
        <taxon>Eukaryota</taxon>
        <taxon>Metazoa</taxon>
        <taxon>Ecdysozoa</taxon>
        <taxon>Arthropoda</taxon>
        <taxon>Hexapoda</taxon>
        <taxon>Insecta</taxon>
        <taxon>Pterygota</taxon>
        <taxon>Neoptera</taxon>
        <taxon>Paraneoptera</taxon>
        <taxon>Psocodea</taxon>
        <taxon>Troctomorpha</taxon>
        <taxon>Phthiraptera</taxon>
        <taxon>Anoplura</taxon>
        <taxon>Polyplacidae</taxon>
        <taxon>Polyplax</taxon>
    </lineage>
</organism>
<keyword evidence="3" id="KW-0804">Transcription</keyword>
<dbReference type="Proteomes" id="UP001372834">
    <property type="component" value="Unassembled WGS sequence"/>
</dbReference>
<feature type="region of interest" description="Disordered" evidence="4">
    <location>
        <begin position="1"/>
        <end position="55"/>
    </location>
</feature>
<feature type="region of interest" description="Disordered" evidence="4">
    <location>
        <begin position="101"/>
        <end position="203"/>
    </location>
</feature>
<dbReference type="GO" id="GO:0006355">
    <property type="term" value="P:regulation of DNA-templated transcription"/>
    <property type="evidence" value="ECO:0007669"/>
    <property type="project" value="InterPro"/>
</dbReference>
<gene>
    <name evidence="6" type="ORF">RUM43_010675</name>
    <name evidence="7" type="ORF">RUM44_012829</name>
</gene>
<comment type="similarity">
    <text evidence="1">Belongs to the CNOT2/3/5 family.</text>
</comment>
<dbReference type="InterPro" id="IPR007282">
    <property type="entry name" value="NOT2/3/5_C"/>
</dbReference>
<evidence type="ECO:0000256" key="3">
    <source>
        <dbReference type="ARBA" id="ARBA00023163"/>
    </source>
</evidence>
<dbReference type="GO" id="GO:0030015">
    <property type="term" value="C:CCR4-NOT core complex"/>
    <property type="evidence" value="ECO:0007669"/>
    <property type="project" value="InterPro"/>
</dbReference>
<proteinExistence type="inferred from homology"/>
<dbReference type="Gene3D" id="2.30.30.1020">
    <property type="entry name" value="CCR4-NOT complex subunit 2/3/5, C-terminal domain"/>
    <property type="match status" value="1"/>
</dbReference>
<sequence length="383" mass="42317">MFPGSAGINSSFTPQPLSPIRNLQGMGSSRNFTGQRPFPERRPMPSLGSGNPMGTMGSFAMPTNRQYGSQGTMNSFHSVFGVSGDNSTPPLLDLNEFPSLTNRGQGDSMPRPSPMPGKQPYVGMVKQPTSETSEFTMSNEDFPALPGTQNNTGPASSSEKGLVGLSNNDSSHDVANRAPGAEKSGGTKRGIQTSPDGKVTHIPSSMVKDQFGMIGLLQFIRAAESDANLMSLALGQDLTALGLNLNQPDNLYPHFGGPWAEHLCRPQDIDYHVPPEYLINTGIRDKLATMKFSRYKEDLLFYLFYTYVGDLMQLIAAAELYERDWRYHMDEKVWLTLIPGMDNTYYFFDPQNWRKVAKEFHLDCTKLEARPNLQTLGAQQPVQ</sequence>
<dbReference type="EMBL" id="JAWJWF010000001">
    <property type="protein sequence ID" value="KAK6641126.1"/>
    <property type="molecule type" value="Genomic_DNA"/>
</dbReference>
<accession>A0AAN8PL69</accession>
<keyword evidence="2" id="KW-0805">Transcription regulation</keyword>
<evidence type="ECO:0000259" key="5">
    <source>
        <dbReference type="Pfam" id="PF04153"/>
    </source>
</evidence>
<dbReference type="EMBL" id="JAWJWE010000004">
    <property type="protein sequence ID" value="KAK6637007.1"/>
    <property type="molecule type" value="Genomic_DNA"/>
</dbReference>
<keyword evidence="8" id="KW-1185">Reference proteome</keyword>
<evidence type="ECO:0000256" key="2">
    <source>
        <dbReference type="ARBA" id="ARBA00023015"/>
    </source>
</evidence>